<feature type="transmembrane region" description="Helical" evidence="18">
    <location>
        <begin position="60"/>
        <end position="80"/>
    </location>
</feature>
<feature type="transmembrane region" description="Helical" evidence="18">
    <location>
        <begin position="148"/>
        <end position="168"/>
    </location>
</feature>
<comment type="catalytic activity">
    <reaction evidence="17 18">
        <text>a ubiquinone + NADH + 5 H(+)(in) = a ubiquinol + NAD(+) + 4 H(+)(out)</text>
        <dbReference type="Rhea" id="RHEA:29091"/>
        <dbReference type="Rhea" id="RHEA-COMP:9565"/>
        <dbReference type="Rhea" id="RHEA-COMP:9566"/>
        <dbReference type="ChEBI" id="CHEBI:15378"/>
        <dbReference type="ChEBI" id="CHEBI:16389"/>
        <dbReference type="ChEBI" id="CHEBI:17976"/>
        <dbReference type="ChEBI" id="CHEBI:57540"/>
        <dbReference type="ChEBI" id="CHEBI:57945"/>
        <dbReference type="EC" id="7.1.1.2"/>
    </reaction>
</comment>
<evidence type="ECO:0000256" key="12">
    <source>
        <dbReference type="ARBA" id="ARBA00022989"/>
    </source>
</evidence>
<evidence type="ECO:0000256" key="3">
    <source>
        <dbReference type="ARBA" id="ARBA00007012"/>
    </source>
</evidence>
<evidence type="ECO:0000256" key="8">
    <source>
        <dbReference type="ARBA" id="ARBA00022692"/>
    </source>
</evidence>
<evidence type="ECO:0000256" key="10">
    <source>
        <dbReference type="ARBA" id="ARBA00022967"/>
    </source>
</evidence>
<evidence type="ECO:0000256" key="5">
    <source>
        <dbReference type="ARBA" id="ARBA00021008"/>
    </source>
</evidence>
<dbReference type="GeneID" id="6921894"/>
<dbReference type="GO" id="GO:0005743">
    <property type="term" value="C:mitochondrial inner membrane"/>
    <property type="evidence" value="ECO:0007669"/>
    <property type="project" value="UniProtKB-SubCell"/>
</dbReference>
<evidence type="ECO:0000256" key="16">
    <source>
        <dbReference type="ARBA" id="ARBA00023136"/>
    </source>
</evidence>
<feature type="transmembrane region" description="Helical" evidence="18">
    <location>
        <begin position="199"/>
        <end position="224"/>
    </location>
</feature>
<keyword evidence="10 18" id="KW-1278">Translocase</keyword>
<reference evidence="20" key="1">
    <citation type="journal article" date="2009" name="Genome">
        <title>Insect mitochondrial genomics 3: the complete mitochondrial genome sequences of representatives from two neuropteroid orders: a dobsonfly (order Megaloptera) and a giant lacewing and an owlfly (order Neuroptera).</title>
        <authorList>
            <person name="Beckenbach A.T."/>
            <person name="Stewart J.B."/>
        </authorList>
    </citation>
    <scope>NUCLEOTIDE SEQUENCE</scope>
</reference>
<keyword evidence="14 18" id="KW-0830">Ubiquinone</keyword>
<evidence type="ECO:0000256" key="18">
    <source>
        <dbReference type="RuleBase" id="RU003403"/>
    </source>
</evidence>
<keyword evidence="15 18" id="KW-0496">Mitochondrion</keyword>
<dbReference type="PANTHER" id="PTHR46552:SF1">
    <property type="entry name" value="NADH-UBIQUINONE OXIDOREDUCTASE CHAIN 2"/>
    <property type="match status" value="1"/>
</dbReference>
<comment type="similarity">
    <text evidence="3 18">Belongs to the complex I subunit 2 family.</text>
</comment>
<protein>
    <recommendedName>
        <fullName evidence="5 18">NADH-ubiquinone oxidoreductase chain 2</fullName>
        <ecNumber evidence="4 18">7.1.1.2</ecNumber>
    </recommendedName>
</protein>
<dbReference type="GO" id="GO:0006120">
    <property type="term" value="P:mitochondrial electron transport, NADH to ubiquinone"/>
    <property type="evidence" value="ECO:0007669"/>
    <property type="project" value="InterPro"/>
</dbReference>
<feature type="transmembrane region" description="Helical" evidence="18">
    <location>
        <begin position="236"/>
        <end position="253"/>
    </location>
</feature>
<comment type="function">
    <text evidence="18">Core subunit of the mitochondrial membrane respiratory chain NADH dehydrogenase (Complex I) which catalyzes electron transfer from NADH through the respiratory chain, using ubiquinone as an electron acceptor. Essential for the catalytic activity and assembly of complex I.</text>
</comment>
<dbReference type="InterPro" id="IPR050175">
    <property type="entry name" value="Complex_I_Subunit_2"/>
</dbReference>
<feature type="transmembrane region" description="Helical" evidence="18">
    <location>
        <begin position="122"/>
        <end position="142"/>
    </location>
</feature>
<comment type="function">
    <text evidence="1">Core subunit of the mitochondrial membrane respiratory chain NADH dehydrogenase (Complex I) that is believed to belong to the minimal assembly required for catalysis. Complex I functions in the transfer of electrons from NADH to the respiratory chain. The immediate electron acceptor for the enzyme is believed to be ubiquinone.</text>
</comment>
<evidence type="ECO:0000259" key="19">
    <source>
        <dbReference type="Pfam" id="PF00361"/>
    </source>
</evidence>
<dbReference type="Pfam" id="PF00361">
    <property type="entry name" value="Proton_antipo_M"/>
    <property type="match status" value="1"/>
</dbReference>
<feature type="domain" description="NADH:quinone oxidoreductase/Mrp antiporter transmembrane" evidence="19">
    <location>
        <begin position="24"/>
        <end position="285"/>
    </location>
</feature>
<keyword evidence="7 18" id="KW-0679">Respiratory chain</keyword>
<feature type="transmembrane region" description="Helical" evidence="18">
    <location>
        <begin position="92"/>
        <end position="115"/>
    </location>
</feature>
<dbReference type="CTD" id="4536"/>
<geneLocation type="mitochondrion" evidence="20"/>
<keyword evidence="16 18" id="KW-0472">Membrane</keyword>
<evidence type="ECO:0000256" key="6">
    <source>
        <dbReference type="ARBA" id="ARBA00022448"/>
    </source>
</evidence>
<evidence type="ECO:0000256" key="13">
    <source>
        <dbReference type="ARBA" id="ARBA00023027"/>
    </source>
</evidence>
<dbReference type="PRINTS" id="PR01436">
    <property type="entry name" value="NADHDHGNASE2"/>
</dbReference>
<dbReference type="GO" id="GO:0008137">
    <property type="term" value="F:NADH dehydrogenase (ubiquinone) activity"/>
    <property type="evidence" value="ECO:0007669"/>
    <property type="project" value="UniProtKB-EC"/>
</dbReference>
<feature type="transmembrane region" description="Helical" evidence="18">
    <location>
        <begin position="318"/>
        <end position="337"/>
    </location>
</feature>
<feature type="transmembrane region" description="Helical" evidence="18">
    <location>
        <begin position="7"/>
        <end position="24"/>
    </location>
</feature>
<dbReference type="InterPro" id="IPR003917">
    <property type="entry name" value="NADH_UbQ_OxRdtase_chain2"/>
</dbReference>
<keyword evidence="11 18" id="KW-0249">Electron transport</keyword>
<dbReference type="InterPro" id="IPR001750">
    <property type="entry name" value="ND/Mrp_TM"/>
</dbReference>
<comment type="subcellular location">
    <subcellularLocation>
        <location evidence="2 18">Mitochondrion inner membrane</location>
        <topology evidence="2 18">Multi-pass membrane protein</topology>
    </subcellularLocation>
</comment>
<organism evidence="20">
    <name type="scientific">Polystoechotes punctata</name>
    <dbReference type="NCBI Taxonomy" id="2028677"/>
    <lineage>
        <taxon>Eukaryota</taxon>
        <taxon>Metazoa</taxon>
        <taxon>Ecdysozoa</taxon>
        <taxon>Arthropoda</taxon>
        <taxon>Hexapoda</taxon>
        <taxon>Insecta</taxon>
        <taxon>Pterygota</taxon>
        <taxon>Neoptera</taxon>
        <taxon>Endopterygota</taxon>
        <taxon>Neuroptera</taxon>
        <taxon>Hemerobiiformia</taxon>
        <taxon>Ithonidae</taxon>
        <taxon>Polystoechotes</taxon>
    </lineage>
</organism>
<dbReference type="EMBL" id="FJ171325">
    <property type="protein sequence ID" value="ACH90001.1"/>
    <property type="molecule type" value="Genomic_DNA"/>
</dbReference>
<gene>
    <name evidence="20" type="primary">ND2</name>
</gene>
<keyword evidence="13 18" id="KW-0520">NAD</keyword>
<evidence type="ECO:0000256" key="7">
    <source>
        <dbReference type="ARBA" id="ARBA00022660"/>
    </source>
</evidence>
<evidence type="ECO:0000256" key="14">
    <source>
        <dbReference type="ARBA" id="ARBA00023075"/>
    </source>
</evidence>
<dbReference type="RefSeq" id="YP_002229152.1">
    <property type="nucleotide sequence ID" value="NC_011278.1"/>
</dbReference>
<keyword evidence="9 18" id="KW-0999">Mitochondrion inner membrane</keyword>
<keyword evidence="8 18" id="KW-0812">Transmembrane</keyword>
<dbReference type="AlphaFoldDB" id="B5U4E9"/>
<evidence type="ECO:0000256" key="1">
    <source>
        <dbReference type="ARBA" id="ARBA00003257"/>
    </source>
</evidence>
<feature type="transmembrane region" description="Helical" evidence="18">
    <location>
        <begin position="273"/>
        <end position="297"/>
    </location>
</feature>
<accession>B5U4E9</accession>
<keyword evidence="6" id="KW-0813">Transport</keyword>
<evidence type="ECO:0000256" key="11">
    <source>
        <dbReference type="ARBA" id="ARBA00022982"/>
    </source>
</evidence>
<evidence type="ECO:0000256" key="17">
    <source>
        <dbReference type="ARBA" id="ARBA00049551"/>
    </source>
</evidence>
<evidence type="ECO:0000313" key="20">
    <source>
        <dbReference type="EMBL" id="ACH90001.1"/>
    </source>
</evidence>
<sequence length="338" mass="39218">MFKNLSSVIFFSTLLIGTMISISANSWFGAWMGLEINLISFIPLMSNLKNSISTESSLKYFLTQALASSVLLFSIIILSFHNSLNFSYSFEYYFNLILNSSLLLKMGAAPFHFWFPEVMEGLNWFLGIILMTWQKIAPMILISYCYSFYFISFVILISILMGSIGGLNQVSLRKLMAFSSINHVGWLLSSIMISNLYWFIYFCFYSFLSISIINLFSKFNIFYLSQTYNLMNFSPVLKFILFCNFLSLGGLPPFTGFFPKWIIIQNLALTNPFLITCMVSLTLITLFFYIRITYSAFMLNYSEIKWIYFKDLNSNSILIFNYFSIFGLSIIFFIYSIF</sequence>
<name>B5U4E9_9NEOP</name>
<evidence type="ECO:0000256" key="9">
    <source>
        <dbReference type="ARBA" id="ARBA00022792"/>
    </source>
</evidence>
<dbReference type="EC" id="7.1.1.2" evidence="4 18"/>
<dbReference type="PANTHER" id="PTHR46552">
    <property type="entry name" value="NADH-UBIQUINONE OXIDOREDUCTASE CHAIN 2"/>
    <property type="match status" value="1"/>
</dbReference>
<evidence type="ECO:0000256" key="2">
    <source>
        <dbReference type="ARBA" id="ARBA00004448"/>
    </source>
</evidence>
<keyword evidence="12 18" id="KW-1133">Transmembrane helix</keyword>
<evidence type="ECO:0000256" key="4">
    <source>
        <dbReference type="ARBA" id="ARBA00012944"/>
    </source>
</evidence>
<proteinExistence type="inferred from homology"/>
<evidence type="ECO:0000256" key="15">
    <source>
        <dbReference type="ARBA" id="ARBA00023128"/>
    </source>
</evidence>